<reference evidence="2 3" key="1">
    <citation type="submission" date="2019-09" db="EMBL/GenBank/DDBJ databases">
        <title>NBRP : Genome information of microbial organism related human and environment.</title>
        <authorList>
            <person name="Hattori M."/>
            <person name="Oshima K."/>
            <person name="Inaba H."/>
            <person name="Suda W."/>
            <person name="Sakamoto M."/>
            <person name="Iino T."/>
            <person name="Kitahara M."/>
            <person name="Oshida Y."/>
            <person name="Iida T."/>
            <person name="Kudo T."/>
            <person name="Itoh T."/>
            <person name="Ohkuma M."/>
        </authorList>
    </citation>
    <scope>NUCLEOTIDE SEQUENCE [LARGE SCALE GENOMIC DNA]</scope>
    <source>
        <strain evidence="2 3">Q-1</strain>
    </source>
</reference>
<keyword evidence="1" id="KW-1133">Transmembrane helix</keyword>
<dbReference type="Pfam" id="PF07277">
    <property type="entry name" value="SapC"/>
    <property type="match status" value="1"/>
</dbReference>
<evidence type="ECO:0000256" key="1">
    <source>
        <dbReference type="SAM" id="Phobius"/>
    </source>
</evidence>
<keyword evidence="1" id="KW-0472">Membrane</keyword>
<keyword evidence="1" id="KW-0812">Transmembrane</keyword>
<dbReference type="Proteomes" id="UP000324996">
    <property type="component" value="Unassembled WGS sequence"/>
</dbReference>
<evidence type="ECO:0000313" key="2">
    <source>
        <dbReference type="EMBL" id="GER04776.1"/>
    </source>
</evidence>
<dbReference type="RefSeq" id="WP_042086275.1">
    <property type="nucleotide sequence ID" value="NZ_BKCN01000013.1"/>
</dbReference>
<accession>A0A5A7NCV2</accession>
<proteinExistence type="predicted"/>
<organism evidence="2 3">
    <name type="scientific">Iodidimonas nitroreducens</name>
    <dbReference type="NCBI Taxonomy" id="1236968"/>
    <lineage>
        <taxon>Bacteria</taxon>
        <taxon>Pseudomonadati</taxon>
        <taxon>Pseudomonadota</taxon>
        <taxon>Alphaproteobacteria</taxon>
        <taxon>Iodidimonadales</taxon>
        <taxon>Iodidimonadaceae</taxon>
        <taxon>Iodidimonas</taxon>
    </lineage>
</organism>
<evidence type="ECO:0000313" key="3">
    <source>
        <dbReference type="Proteomes" id="UP000324996"/>
    </source>
</evidence>
<sequence length="258" mass="28514">MTELIALHPAHHRKLRVDPDQVEAHSASVRMMPVVISEFLKAATQFPLLLTKNADSGFFTAIALCGFEEGENLFWRQGEWDALYVPLNVQRQPFFAGRPQQSAKDRSDTGHDFVLCIDPESPSLGSEKGEALFDAAGAPTPYLQSMQDILAQLVAGEAATRAFIEKLVHYKLLTRLALEITLDDGEQMKVQGVYTIDEDALEAAPIAVIDELRQQGHLPALYAMIVSLGHIFALVQRKNKMMAQAGQWFQPDPAQSAS</sequence>
<dbReference type="AlphaFoldDB" id="A0A5A7NCV2"/>
<dbReference type="EMBL" id="BKCN01000013">
    <property type="protein sequence ID" value="GER04776.1"/>
    <property type="molecule type" value="Genomic_DNA"/>
</dbReference>
<protein>
    <submittedName>
        <fullName evidence="2">Peptidase</fullName>
    </submittedName>
</protein>
<dbReference type="InterPro" id="IPR010836">
    <property type="entry name" value="SapC"/>
</dbReference>
<gene>
    <name evidence="2" type="ORF">JCM17846_24580</name>
</gene>
<name>A0A5A7NCV2_9PROT</name>
<feature type="transmembrane region" description="Helical" evidence="1">
    <location>
        <begin position="216"/>
        <end position="235"/>
    </location>
</feature>
<comment type="caution">
    <text evidence="2">The sequence shown here is derived from an EMBL/GenBank/DDBJ whole genome shotgun (WGS) entry which is preliminary data.</text>
</comment>
<keyword evidence="3" id="KW-1185">Reference proteome</keyword>